<evidence type="ECO:0000313" key="1">
    <source>
        <dbReference type="EMBL" id="TWR25191.1"/>
    </source>
</evidence>
<evidence type="ECO:0000313" key="2">
    <source>
        <dbReference type="Proteomes" id="UP000320042"/>
    </source>
</evidence>
<sequence>MKKLFQDIINNLYRHPLSKYKDKMRFGGRQAYQKMLNGQQAMKAASKSLPPITSYTNGLPIYFLTGSNYIHQTLFCIQSLANCCADKFKFILVDDGTLDAPLISRINQQLPCASIITSTQIQANLEKVIPKINFPVIHKKREVYPHLKKLTDIHSIAENEWKLVLDSDMLFWQRPDDLISWLNAPEVPIHMIDCVESYGYPTNLMQELCGEKVPQLLNVGAIGLKSGSIEWQQVEQWILELEAKEGASYYLEQALTAMLIGAKPSCVLNANKYKVNPATLIDGSTLHHYVDLSKSIYFLEAWKKIANWE</sequence>
<organism evidence="1 2">
    <name type="scientific">Mucilaginibacter pallidiroseus</name>
    <dbReference type="NCBI Taxonomy" id="2599295"/>
    <lineage>
        <taxon>Bacteria</taxon>
        <taxon>Pseudomonadati</taxon>
        <taxon>Bacteroidota</taxon>
        <taxon>Sphingobacteriia</taxon>
        <taxon>Sphingobacteriales</taxon>
        <taxon>Sphingobacteriaceae</taxon>
        <taxon>Mucilaginibacter</taxon>
    </lineage>
</organism>
<dbReference type="InterPro" id="IPR029044">
    <property type="entry name" value="Nucleotide-diphossugar_trans"/>
</dbReference>
<protein>
    <submittedName>
        <fullName evidence="1">Glycosyl transferase</fullName>
    </submittedName>
</protein>
<keyword evidence="2" id="KW-1185">Reference proteome</keyword>
<dbReference type="GO" id="GO:0016740">
    <property type="term" value="F:transferase activity"/>
    <property type="evidence" value="ECO:0007669"/>
    <property type="project" value="UniProtKB-KW"/>
</dbReference>
<dbReference type="RefSeq" id="WP_146383162.1">
    <property type="nucleotide sequence ID" value="NZ_VOEJ01000009.1"/>
</dbReference>
<dbReference type="EMBL" id="VOEJ01000009">
    <property type="protein sequence ID" value="TWR25191.1"/>
    <property type="molecule type" value="Genomic_DNA"/>
</dbReference>
<dbReference type="AlphaFoldDB" id="A0A563U257"/>
<dbReference type="Proteomes" id="UP000320042">
    <property type="component" value="Unassembled WGS sequence"/>
</dbReference>
<proteinExistence type="predicted"/>
<name>A0A563U257_9SPHI</name>
<keyword evidence="1" id="KW-0808">Transferase</keyword>
<gene>
    <name evidence="1" type="ORF">FPZ43_17110</name>
</gene>
<accession>A0A563U257</accession>
<dbReference type="SUPFAM" id="SSF53448">
    <property type="entry name" value="Nucleotide-diphospho-sugar transferases"/>
    <property type="match status" value="1"/>
</dbReference>
<comment type="caution">
    <text evidence="1">The sequence shown here is derived from an EMBL/GenBank/DDBJ whole genome shotgun (WGS) entry which is preliminary data.</text>
</comment>
<reference evidence="1 2" key="1">
    <citation type="submission" date="2019-07" db="EMBL/GenBank/DDBJ databases">
        <authorList>
            <person name="Kim J."/>
        </authorList>
    </citation>
    <scope>NUCLEOTIDE SEQUENCE [LARGE SCALE GENOMIC DNA]</scope>
    <source>
        <strain evidence="2">dk17</strain>
    </source>
</reference>
<dbReference type="OrthoDB" id="759053at2"/>